<name>A0A915WSZ5_9ARCH</name>
<evidence type="ECO:0000313" key="12">
    <source>
        <dbReference type="Proteomes" id="UP001055553"/>
    </source>
</evidence>
<dbReference type="InterPro" id="IPR014729">
    <property type="entry name" value="Rossmann-like_a/b/a_fold"/>
</dbReference>
<keyword evidence="6 10" id="KW-0648">Protein biosynthesis</keyword>
<dbReference type="GO" id="GO:0006436">
    <property type="term" value="P:tryptophanyl-tRNA aminoacylation"/>
    <property type="evidence" value="ECO:0007669"/>
    <property type="project" value="UniProtKB-UniRule"/>
</dbReference>
<keyword evidence="4 10" id="KW-0547">Nucleotide-binding</keyword>
<evidence type="ECO:0000313" key="11">
    <source>
        <dbReference type="EMBL" id="BBL45820.1"/>
    </source>
</evidence>
<evidence type="ECO:0000256" key="6">
    <source>
        <dbReference type="ARBA" id="ARBA00022917"/>
    </source>
</evidence>
<dbReference type="SUPFAM" id="SSF52374">
    <property type="entry name" value="Nucleotidylyl transferase"/>
    <property type="match status" value="1"/>
</dbReference>
<dbReference type="KEGG" id="naer:MJ1_0676"/>
<sequence>MDNILIDPNIKSENDYKRLVEIFGVKELNDNIINLLYDIVGDLHVLIRRRFFYAHRDFDILLNEYNNGKKFFLYTGRAPSKSKMHIGHLIPFIFTKWLQDKFDVNLYIQIPDEEKYWEKKADNYSEIKEYAIEDAKTIASVGFNPDKTFIFINSEYIDHLYKPAIYIAREINLNTAKNVFGFDDESTIGLPFYIALQIVPTFFENGVPLIPCGVDQDPYFRLQRDIAPKFGYNKASTILSKFVWGLQGPYTKMSASDPKSAIFIDDDYDTIKEKINKYAFSGGKPTLEEHRKYGGNPDIDVSYFWLSVLFEEDDKKLFEIREKYIQGELTTGELKSYTIEKIWSFIKEIQDRRKNININKYMYDGKLAKEMWDWEFEL</sequence>
<reference evidence="12" key="1">
    <citation type="journal article" date="2022" name="Int. J. Syst. Evol. Microbiol.">
        <title>Nanobdella aerobiophila gen. nov., sp. nov., a thermoacidophilic, obligate ectosymbiotic archaeon, and proposal of Nanobdellaceae fam. nov., Nanobdellales ord. nov. and Nanobdellia class. nov.</title>
        <authorList>
            <person name="Kato S."/>
            <person name="Ogasawara A."/>
            <person name="Itoh T."/>
            <person name="Sakai H.D."/>
            <person name="Shimizu M."/>
            <person name="Yuki M."/>
            <person name="Kaneko M."/>
            <person name="Takashina T."/>
            <person name="Ohkuma M."/>
        </authorList>
    </citation>
    <scope>NUCLEOTIDE SEQUENCE [LARGE SCALE GENOMIC DNA]</scope>
    <source>
        <strain evidence="12">MJ1</strain>
    </source>
</reference>
<evidence type="ECO:0000256" key="7">
    <source>
        <dbReference type="ARBA" id="ARBA00023146"/>
    </source>
</evidence>
<gene>
    <name evidence="11" type="ORF">MJ1_0676</name>
</gene>
<dbReference type="CDD" id="cd00806">
    <property type="entry name" value="TrpRS_core"/>
    <property type="match status" value="1"/>
</dbReference>
<dbReference type="PRINTS" id="PR01039">
    <property type="entry name" value="TRNASYNTHTRP"/>
</dbReference>
<dbReference type="PANTHER" id="PTHR10055:SF1">
    <property type="entry name" value="TRYPTOPHAN--TRNA LIGASE, CYTOPLASMIC"/>
    <property type="match status" value="1"/>
</dbReference>
<dbReference type="EC" id="6.1.1.2" evidence="2 9"/>
<evidence type="ECO:0000256" key="5">
    <source>
        <dbReference type="ARBA" id="ARBA00022840"/>
    </source>
</evidence>
<comment type="catalytic activity">
    <reaction evidence="8">
        <text>tRNA(Trp) + L-tryptophan + ATP = L-tryptophyl-tRNA(Trp) + AMP + diphosphate + H(+)</text>
        <dbReference type="Rhea" id="RHEA:24080"/>
        <dbReference type="Rhea" id="RHEA-COMP:9671"/>
        <dbReference type="Rhea" id="RHEA-COMP:9705"/>
        <dbReference type="ChEBI" id="CHEBI:15378"/>
        <dbReference type="ChEBI" id="CHEBI:30616"/>
        <dbReference type="ChEBI" id="CHEBI:33019"/>
        <dbReference type="ChEBI" id="CHEBI:57912"/>
        <dbReference type="ChEBI" id="CHEBI:78442"/>
        <dbReference type="ChEBI" id="CHEBI:78535"/>
        <dbReference type="ChEBI" id="CHEBI:456215"/>
        <dbReference type="EC" id="6.1.1.2"/>
    </reaction>
</comment>
<protein>
    <recommendedName>
        <fullName evidence="2 9">Tryptophan--tRNA ligase</fullName>
        <ecNumber evidence="2 9">6.1.1.2</ecNumber>
    </recommendedName>
</protein>
<keyword evidence="5 10" id="KW-0067">ATP-binding</keyword>
<keyword evidence="3 10" id="KW-0436">Ligase</keyword>
<dbReference type="NCBIfam" id="TIGR00233">
    <property type="entry name" value="trpS"/>
    <property type="match status" value="1"/>
</dbReference>
<evidence type="ECO:0000256" key="2">
    <source>
        <dbReference type="ARBA" id="ARBA00013161"/>
    </source>
</evidence>
<dbReference type="FunFam" id="1.10.240.10:FF:000007">
    <property type="entry name" value="Tryptophan--tRNA ligase"/>
    <property type="match status" value="1"/>
</dbReference>
<organism evidence="11 12">
    <name type="scientific">Nanobdella aerobiophila</name>
    <dbReference type="NCBI Taxonomy" id="2586965"/>
    <lineage>
        <taxon>Archaea</taxon>
        <taxon>Nanobdellota</taxon>
        <taxon>Nanobdellia</taxon>
        <taxon>Nanobdellales</taxon>
        <taxon>Nanobdellaceae</taxon>
        <taxon>Nanobdella</taxon>
    </lineage>
</organism>
<dbReference type="InterPro" id="IPR002306">
    <property type="entry name" value="Trp-tRNA-ligase"/>
</dbReference>
<dbReference type="Gene3D" id="1.10.240.10">
    <property type="entry name" value="Tyrosyl-Transfer RNA Synthetase"/>
    <property type="match status" value="1"/>
</dbReference>
<dbReference type="GeneID" id="74568618"/>
<dbReference type="Gene3D" id="3.40.50.620">
    <property type="entry name" value="HUPs"/>
    <property type="match status" value="1"/>
</dbReference>
<evidence type="ECO:0000256" key="1">
    <source>
        <dbReference type="ARBA" id="ARBA00005594"/>
    </source>
</evidence>
<evidence type="ECO:0000256" key="3">
    <source>
        <dbReference type="ARBA" id="ARBA00022598"/>
    </source>
</evidence>
<dbReference type="AlphaFoldDB" id="A0A915WSZ5"/>
<dbReference type="Pfam" id="PF00579">
    <property type="entry name" value="tRNA-synt_1b"/>
    <property type="match status" value="1"/>
</dbReference>
<dbReference type="EMBL" id="AP019769">
    <property type="protein sequence ID" value="BBL45820.1"/>
    <property type="molecule type" value="Genomic_DNA"/>
</dbReference>
<dbReference type="InterPro" id="IPR002305">
    <property type="entry name" value="aa-tRNA-synth_Ic"/>
</dbReference>
<evidence type="ECO:0000256" key="9">
    <source>
        <dbReference type="NCBIfam" id="TIGR00233"/>
    </source>
</evidence>
<dbReference type="Proteomes" id="UP001055553">
    <property type="component" value="Chromosome"/>
</dbReference>
<keyword evidence="7 10" id="KW-0030">Aminoacyl-tRNA synthetase</keyword>
<dbReference type="GO" id="GO:0005524">
    <property type="term" value="F:ATP binding"/>
    <property type="evidence" value="ECO:0007669"/>
    <property type="project" value="UniProtKB-KW"/>
</dbReference>
<evidence type="ECO:0000256" key="10">
    <source>
        <dbReference type="RuleBase" id="RU363036"/>
    </source>
</evidence>
<comment type="similarity">
    <text evidence="1 10">Belongs to the class-I aminoacyl-tRNA synthetase family.</text>
</comment>
<dbReference type="RefSeq" id="WP_258393130.1">
    <property type="nucleotide sequence ID" value="NZ_AP019769.1"/>
</dbReference>
<dbReference type="PANTHER" id="PTHR10055">
    <property type="entry name" value="TRYPTOPHANYL-TRNA SYNTHETASE"/>
    <property type="match status" value="1"/>
</dbReference>
<evidence type="ECO:0000256" key="4">
    <source>
        <dbReference type="ARBA" id="ARBA00022741"/>
    </source>
</evidence>
<proteinExistence type="inferred from homology"/>
<accession>A0A915WSZ5</accession>
<evidence type="ECO:0000256" key="8">
    <source>
        <dbReference type="ARBA" id="ARBA00049929"/>
    </source>
</evidence>
<dbReference type="GO" id="GO:0005737">
    <property type="term" value="C:cytoplasm"/>
    <property type="evidence" value="ECO:0007669"/>
    <property type="project" value="UniProtKB-UniRule"/>
</dbReference>
<dbReference type="GO" id="GO:0004830">
    <property type="term" value="F:tryptophan-tRNA ligase activity"/>
    <property type="evidence" value="ECO:0007669"/>
    <property type="project" value="UniProtKB-UniRule"/>
</dbReference>
<keyword evidence="12" id="KW-1185">Reference proteome</keyword>
<dbReference type="NCBIfam" id="NF008927">
    <property type="entry name" value="PRK12285.1-4"/>
    <property type="match status" value="1"/>
</dbReference>